<dbReference type="EMBL" id="CR555307">
    <property type="protein sequence ID" value="CAI10329.1"/>
    <property type="molecule type" value="Genomic_DNA"/>
</dbReference>
<protein>
    <submittedName>
        <fullName evidence="1">Uncharacterized protein</fullName>
    </submittedName>
</protein>
<dbReference type="AlphaFoldDB" id="Q5NX85"/>
<evidence type="ECO:0000313" key="2">
    <source>
        <dbReference type="Proteomes" id="UP000006552"/>
    </source>
</evidence>
<geneLocation type="plasmid" evidence="2">
    <name>pAzo1</name>
</geneLocation>
<keyword evidence="1" id="KW-0614">Plasmid</keyword>
<dbReference type="HOGENOM" id="CLU_2434487_0_0_4"/>
<reference evidence="1 2" key="1">
    <citation type="journal article" date="2005" name="Arch. Microbiol.">
        <title>The genome sequence of an anaerobic aromatic-degrading denitrifying bacterium, strain EbN1.</title>
        <authorList>
            <person name="Rabus R."/>
            <person name="Kube M."/>
            <person name="Heider J."/>
            <person name="Beck A."/>
            <person name="Heitmann K."/>
            <person name="Widdel F."/>
            <person name="Reinhardt R."/>
        </authorList>
    </citation>
    <scope>NUCLEOTIDE SEQUENCE [LARGE SCALE GENOMIC DNA]</scope>
    <source>
        <strain evidence="1 2">EbN1</strain>
        <plasmid evidence="2">Plasmid pAzo1</plasmid>
    </source>
</reference>
<proteinExistence type="predicted"/>
<evidence type="ECO:0000313" key="1">
    <source>
        <dbReference type="EMBL" id="CAI10329.1"/>
    </source>
</evidence>
<sequence length="90" mass="9839">MHQEASLTDAIGKALLGFEPGQTEMDFGTLCTRSVTALESVSEPVEAVDLLITVISCLSNRSLDADEHNKFREMAESLGRVWTKKANCSH</sequence>
<dbReference type="KEGG" id="eba:p1B115"/>
<keyword evidence="2" id="KW-1185">Reference proteome</keyword>
<dbReference type="RefSeq" id="WP_011254848.1">
    <property type="nucleotide sequence ID" value="NC_006823.1"/>
</dbReference>
<gene>
    <name evidence="1" type="ORF">p1B115</name>
</gene>
<name>Q5NX85_AROAE</name>
<organism evidence="1 2">
    <name type="scientific">Aromatoleum aromaticum (strain DSM 19018 / LMG 30748 / EbN1)</name>
    <name type="common">Azoarcus sp. (strain EbN1)</name>
    <dbReference type="NCBI Taxonomy" id="76114"/>
    <lineage>
        <taxon>Bacteria</taxon>
        <taxon>Pseudomonadati</taxon>
        <taxon>Pseudomonadota</taxon>
        <taxon>Betaproteobacteria</taxon>
        <taxon>Rhodocyclales</taxon>
        <taxon>Rhodocyclaceae</taxon>
        <taxon>Aromatoleum</taxon>
    </lineage>
</organism>
<dbReference type="Proteomes" id="UP000006552">
    <property type="component" value="Plasmid 1"/>
</dbReference>
<accession>Q5NX85</accession>